<evidence type="ECO:0000313" key="3">
    <source>
        <dbReference type="EMBL" id="QSE96788.1"/>
    </source>
</evidence>
<accession>A0A974WFV4</accession>
<name>A0A974WFV4_9BACT</name>
<dbReference type="RefSeq" id="WP_205721302.1">
    <property type="nucleotide sequence ID" value="NZ_CP070608.1"/>
</dbReference>
<evidence type="ECO:0000313" key="4">
    <source>
        <dbReference type="Proteomes" id="UP000662783"/>
    </source>
</evidence>
<evidence type="ECO:0000256" key="1">
    <source>
        <dbReference type="ARBA" id="ARBA00022729"/>
    </source>
</evidence>
<dbReference type="InterPro" id="IPR027385">
    <property type="entry name" value="Beta-barrel_OMP"/>
</dbReference>
<gene>
    <name evidence="3" type="ORF">JR347_14470</name>
</gene>
<dbReference type="KEGG" id="fuv:JR347_14470"/>
<organism evidence="3 4">
    <name type="scientific">Fulvivirga lutea</name>
    <dbReference type="NCBI Taxonomy" id="2810512"/>
    <lineage>
        <taxon>Bacteria</taxon>
        <taxon>Pseudomonadati</taxon>
        <taxon>Bacteroidota</taxon>
        <taxon>Cytophagia</taxon>
        <taxon>Cytophagales</taxon>
        <taxon>Fulvivirgaceae</taxon>
        <taxon>Fulvivirga</taxon>
    </lineage>
</organism>
<dbReference type="InterPro" id="IPR011250">
    <property type="entry name" value="OMP/PagP_B-barrel"/>
</dbReference>
<proteinExistence type="predicted"/>
<protein>
    <submittedName>
        <fullName evidence="3">Outer membrane beta-barrel protein</fullName>
    </submittedName>
</protein>
<dbReference type="Pfam" id="PF13505">
    <property type="entry name" value="OMP_b-brl"/>
    <property type="match status" value="1"/>
</dbReference>
<keyword evidence="1" id="KW-0732">Signal</keyword>
<dbReference type="EMBL" id="CP070608">
    <property type="protein sequence ID" value="QSE96788.1"/>
    <property type="molecule type" value="Genomic_DNA"/>
</dbReference>
<feature type="domain" description="Outer membrane protein beta-barrel" evidence="2">
    <location>
        <begin position="44"/>
        <end position="206"/>
    </location>
</feature>
<reference evidence="3" key="1">
    <citation type="submission" date="2021-02" db="EMBL/GenBank/DDBJ databases">
        <title>Fulvivirga sp. S481 isolated from sea water.</title>
        <authorList>
            <person name="Bae S.S."/>
            <person name="Baek K."/>
        </authorList>
    </citation>
    <scope>NUCLEOTIDE SEQUENCE</scope>
    <source>
        <strain evidence="3">S481</strain>
    </source>
</reference>
<sequence length="282" mass="31926">MRLNFIIGLFLLGFSSDLVGQSFFNYRRGRDFIASVGSGTSTYFGDLKDDGEYFDFKPHLNVGLSYFFNGNFGARAEIQWFQLEGSDKNSSDENKIERNLSFQSNNFEFNVVGIYQAFTSNGSRYYQRPSFNLYGFAGLGLLYFNPTAELDGKKYALQPIATEGVSYSRVTLVIPYGLGVRIKVNPFWNLAIEGGFRQTFTDYIDDVSTNYIDNSSFRDPVDAALADRNLSGTPREAGRIRGNSEKNDNYFLMNIKVEFYLPADLLSSAKLKSGRPGKRRKR</sequence>
<evidence type="ECO:0000259" key="2">
    <source>
        <dbReference type="Pfam" id="PF13505"/>
    </source>
</evidence>
<dbReference type="Proteomes" id="UP000662783">
    <property type="component" value="Chromosome"/>
</dbReference>
<keyword evidence="4" id="KW-1185">Reference proteome</keyword>
<dbReference type="SUPFAM" id="SSF56925">
    <property type="entry name" value="OMPA-like"/>
    <property type="match status" value="1"/>
</dbReference>
<dbReference type="AlphaFoldDB" id="A0A974WFV4"/>